<evidence type="ECO:0000256" key="3">
    <source>
        <dbReference type="ARBA" id="ARBA00022516"/>
    </source>
</evidence>
<dbReference type="Proteomes" id="UP000066284">
    <property type="component" value="Chromosome 1"/>
</dbReference>
<keyword evidence="4 12" id="KW-0812">Transmembrane</keyword>
<keyword evidence="7 14" id="KW-0560">Oxidoreductase</keyword>
<evidence type="ECO:0000256" key="2">
    <source>
        <dbReference type="ARBA" id="ARBA00008749"/>
    </source>
</evidence>
<evidence type="ECO:0000313" key="14">
    <source>
        <dbReference type="EMBL" id="CUQ68323.1"/>
    </source>
</evidence>
<dbReference type="GO" id="GO:0016020">
    <property type="term" value="C:membrane"/>
    <property type="evidence" value="ECO:0007669"/>
    <property type="project" value="UniProtKB-SubCell"/>
</dbReference>
<dbReference type="PANTHER" id="PTHR11351:SF31">
    <property type="entry name" value="DESATURASE 1, ISOFORM A-RELATED"/>
    <property type="match status" value="1"/>
</dbReference>
<dbReference type="OrthoDB" id="19906at2"/>
<dbReference type="PRINTS" id="PR00075">
    <property type="entry name" value="FACDDSATRASE"/>
</dbReference>
<keyword evidence="9" id="KW-0443">Lipid metabolism</keyword>
<evidence type="ECO:0000256" key="5">
    <source>
        <dbReference type="ARBA" id="ARBA00022832"/>
    </source>
</evidence>
<name>A0A0S4KV94_9BACT</name>
<evidence type="ECO:0000313" key="15">
    <source>
        <dbReference type="Proteomes" id="UP000066284"/>
    </source>
</evidence>
<dbReference type="CDD" id="cd03505">
    <property type="entry name" value="Delta9-FADS-like"/>
    <property type="match status" value="1"/>
</dbReference>
<keyword evidence="5" id="KW-0276">Fatty acid metabolism</keyword>
<reference evidence="15" key="1">
    <citation type="submission" date="2015-09" db="EMBL/GenBank/DDBJ databases">
        <authorList>
            <person name="Daims H."/>
        </authorList>
    </citation>
    <scope>NUCLEOTIDE SEQUENCE [LARGE SCALE GENOMIC DNA]</scope>
</reference>
<organism evidence="14 15">
    <name type="scientific">Candidatus Nitrospira inopinata</name>
    <dbReference type="NCBI Taxonomy" id="1715989"/>
    <lineage>
        <taxon>Bacteria</taxon>
        <taxon>Pseudomonadati</taxon>
        <taxon>Nitrospirota</taxon>
        <taxon>Nitrospiria</taxon>
        <taxon>Nitrospirales</taxon>
        <taxon>Nitrospiraceae</taxon>
        <taxon>Nitrospira</taxon>
    </lineage>
</organism>
<keyword evidence="8" id="KW-0408">Iron</keyword>
<evidence type="ECO:0000256" key="10">
    <source>
        <dbReference type="ARBA" id="ARBA00023136"/>
    </source>
</evidence>
<evidence type="ECO:0000256" key="7">
    <source>
        <dbReference type="ARBA" id="ARBA00023002"/>
    </source>
</evidence>
<keyword evidence="3" id="KW-0444">Lipid biosynthesis</keyword>
<keyword evidence="15" id="KW-1185">Reference proteome</keyword>
<feature type="transmembrane region" description="Helical" evidence="12">
    <location>
        <begin position="39"/>
        <end position="61"/>
    </location>
</feature>
<dbReference type="AlphaFoldDB" id="A0A0S4KV94"/>
<comment type="similarity">
    <text evidence="2">Belongs to the fatty acid desaturase type 2 family.</text>
</comment>
<protein>
    <submittedName>
        <fullName evidence="14">Stearoyl-CoA 9-desaturase</fullName>
        <ecNumber evidence="14">1.14.19.1</ecNumber>
    </submittedName>
</protein>
<evidence type="ECO:0000256" key="11">
    <source>
        <dbReference type="ARBA" id="ARBA00023160"/>
    </source>
</evidence>
<gene>
    <name evidence="14" type="primary">scdA</name>
    <name evidence="14" type="ORF">NITINOP_3351</name>
</gene>
<evidence type="ECO:0000256" key="6">
    <source>
        <dbReference type="ARBA" id="ARBA00022989"/>
    </source>
</evidence>
<dbReference type="InterPro" id="IPR005804">
    <property type="entry name" value="FA_desaturase_dom"/>
</dbReference>
<dbReference type="EMBL" id="LN885086">
    <property type="protein sequence ID" value="CUQ68323.1"/>
    <property type="molecule type" value="Genomic_DNA"/>
</dbReference>
<keyword evidence="6 12" id="KW-1133">Transmembrane helix</keyword>
<dbReference type="PANTHER" id="PTHR11351">
    <property type="entry name" value="ACYL-COA DESATURASE"/>
    <property type="match status" value="1"/>
</dbReference>
<sequence length="316" mass="35145">MLHASKFSKVSSSSGPFFAGLPDQTSTGPRRTYPQFATVLLFCLIVAATVIGVPLFGYLYGYNRLDWMMFGLLYVVTGLGITVGYHRLISHRSFACPDWVKAGLLIAGGWALQNSALKWGADHIRHHAACDQEADPYNATRGFWYSHCGWLLVGQRYTEEKYATRLRQDPVVMWQHRYYVPIVLSGLALPFVVGFLHGGWGGGLSCFMLAGIGRTFAVLNSTFCINSICHIWGRQPHSQADSSRDSWLVSLLTFGEGYHNYHHTYPSDYRNGPRWYNFDPSKWLISTLSFLGLAWSLRTAGDPAAKGSGLRTASGG</sequence>
<dbReference type="RefSeq" id="WP_062487540.1">
    <property type="nucleotide sequence ID" value="NZ_LN885086.1"/>
</dbReference>
<dbReference type="Pfam" id="PF00487">
    <property type="entry name" value="FA_desaturase"/>
    <property type="match status" value="1"/>
</dbReference>
<accession>A0A0S4KV94</accession>
<feature type="transmembrane region" description="Helical" evidence="12">
    <location>
        <begin position="178"/>
        <end position="196"/>
    </location>
</feature>
<dbReference type="GO" id="GO:0006633">
    <property type="term" value="P:fatty acid biosynthetic process"/>
    <property type="evidence" value="ECO:0007669"/>
    <property type="project" value="UniProtKB-KW"/>
</dbReference>
<keyword evidence="10 12" id="KW-0472">Membrane</keyword>
<keyword evidence="11" id="KW-0275">Fatty acid biosynthesis</keyword>
<comment type="subcellular location">
    <subcellularLocation>
        <location evidence="1">Membrane</location>
        <topology evidence="1">Multi-pass membrane protein</topology>
    </subcellularLocation>
</comment>
<proteinExistence type="inferred from homology"/>
<evidence type="ECO:0000256" key="8">
    <source>
        <dbReference type="ARBA" id="ARBA00023004"/>
    </source>
</evidence>
<dbReference type="STRING" id="1715989.NITINOP_3351"/>
<dbReference type="InterPro" id="IPR015876">
    <property type="entry name" value="Acyl-CoA_DS"/>
</dbReference>
<evidence type="ECO:0000256" key="4">
    <source>
        <dbReference type="ARBA" id="ARBA00022692"/>
    </source>
</evidence>
<dbReference type="GO" id="GO:0004768">
    <property type="term" value="F:stearoyl-CoA 9-desaturase activity"/>
    <property type="evidence" value="ECO:0007669"/>
    <property type="project" value="UniProtKB-EC"/>
</dbReference>
<feature type="domain" description="Fatty acid desaturase" evidence="13">
    <location>
        <begin position="67"/>
        <end position="277"/>
    </location>
</feature>
<evidence type="ECO:0000256" key="1">
    <source>
        <dbReference type="ARBA" id="ARBA00004141"/>
    </source>
</evidence>
<evidence type="ECO:0000256" key="12">
    <source>
        <dbReference type="SAM" id="Phobius"/>
    </source>
</evidence>
<evidence type="ECO:0000259" key="13">
    <source>
        <dbReference type="Pfam" id="PF00487"/>
    </source>
</evidence>
<dbReference type="KEGG" id="nio:NITINOP_3351"/>
<dbReference type="EC" id="1.14.19.1" evidence="14"/>
<feature type="transmembrane region" description="Helical" evidence="12">
    <location>
        <begin position="67"/>
        <end position="85"/>
    </location>
</feature>
<evidence type="ECO:0000256" key="9">
    <source>
        <dbReference type="ARBA" id="ARBA00023098"/>
    </source>
</evidence>